<feature type="signal peptide" evidence="1">
    <location>
        <begin position="1"/>
        <end position="21"/>
    </location>
</feature>
<evidence type="ECO:0000256" key="1">
    <source>
        <dbReference type="SAM" id="SignalP"/>
    </source>
</evidence>
<evidence type="ECO:0000313" key="3">
    <source>
        <dbReference type="Proteomes" id="UP000321080"/>
    </source>
</evidence>
<dbReference type="AlphaFoldDB" id="A0A5C7GDT8"/>
<keyword evidence="1" id="KW-0732">Signal</keyword>
<gene>
    <name evidence="2" type="ORF">FUA22_15030</name>
</gene>
<comment type="caution">
    <text evidence="2">The sequence shown here is derived from an EMBL/GenBank/DDBJ whole genome shotgun (WGS) entry which is preliminary data.</text>
</comment>
<reference evidence="2 3" key="1">
    <citation type="submission" date="2019-08" db="EMBL/GenBank/DDBJ databases">
        <title>Seonamhaeicola sediminis sp. nov., isolated from marine sediment.</title>
        <authorList>
            <person name="Cao W.R."/>
        </authorList>
    </citation>
    <scope>NUCLEOTIDE SEQUENCE [LARGE SCALE GENOMIC DNA]</scope>
    <source>
        <strain evidence="2 3">1505</strain>
    </source>
</reference>
<protein>
    <recommendedName>
        <fullName evidence="4">GLPGLI family protein</fullName>
    </recommendedName>
</protein>
<evidence type="ECO:0008006" key="4">
    <source>
        <dbReference type="Google" id="ProtNLM"/>
    </source>
</evidence>
<proteinExistence type="predicted"/>
<organism evidence="2 3">
    <name type="scientific">Seonamhaeicola maritimus</name>
    <dbReference type="NCBI Taxonomy" id="2591822"/>
    <lineage>
        <taxon>Bacteria</taxon>
        <taxon>Pseudomonadati</taxon>
        <taxon>Bacteroidota</taxon>
        <taxon>Flavobacteriia</taxon>
        <taxon>Flavobacteriales</taxon>
        <taxon>Flavobacteriaceae</taxon>
    </lineage>
</organism>
<feature type="chain" id="PRO_5023142655" description="GLPGLI family protein" evidence="1">
    <location>
        <begin position="22"/>
        <end position="296"/>
    </location>
</feature>
<dbReference type="RefSeq" id="WP_147769414.1">
    <property type="nucleotide sequence ID" value="NZ_VRKQ01000018.1"/>
</dbReference>
<sequence length="296" mass="34175">MKPLCALMFLTVFLLGSTAQAQLLDALKKRAKEKGLETQEVSYDPNAAQQNSTNYTEIEINKAEDFFTKDVIMETYNANDALVQTSFFDKEVIAMRTESRVTPKPIYHDRKGKFYAYNAEIGKYENMSLLPSSSMGFMTAGMTTQVYKLPQEPYFEAFEALSNLDIAMNFLVLELAFIYKPFHFEDDEAYSLSEVSCGNRTCKRFNYNDQELKGSYIQFDDHDRLVEFYIISKGKQLTQDERNPSGKFKYYYKESEVILPENVVERSMVPGPLGKIIPLEKGLEPWKHNKKDKKKN</sequence>
<evidence type="ECO:0000313" key="2">
    <source>
        <dbReference type="EMBL" id="TXG35071.1"/>
    </source>
</evidence>
<dbReference type="EMBL" id="VRKQ01000018">
    <property type="protein sequence ID" value="TXG35071.1"/>
    <property type="molecule type" value="Genomic_DNA"/>
</dbReference>
<name>A0A5C7GDT8_9FLAO</name>
<dbReference type="Proteomes" id="UP000321080">
    <property type="component" value="Unassembled WGS sequence"/>
</dbReference>
<dbReference type="OrthoDB" id="1524221at2"/>
<accession>A0A5C7GDT8</accession>
<keyword evidence="3" id="KW-1185">Reference proteome</keyword>